<keyword evidence="2" id="KW-0472">Membrane</keyword>
<reference evidence="3" key="1">
    <citation type="submission" date="2020-10" db="EMBL/GenBank/DDBJ databases">
        <authorList>
            <person name="Gilroy R."/>
        </authorList>
    </citation>
    <scope>NUCLEOTIDE SEQUENCE</scope>
    <source>
        <strain evidence="3">CHK197-8231</strain>
    </source>
</reference>
<reference evidence="3" key="2">
    <citation type="journal article" date="2021" name="PeerJ">
        <title>Extensive microbial diversity within the chicken gut microbiome revealed by metagenomics and culture.</title>
        <authorList>
            <person name="Gilroy R."/>
            <person name="Ravi A."/>
            <person name="Getino M."/>
            <person name="Pursley I."/>
            <person name="Horton D.L."/>
            <person name="Alikhan N.F."/>
            <person name="Baker D."/>
            <person name="Gharbi K."/>
            <person name="Hall N."/>
            <person name="Watson M."/>
            <person name="Adriaenssens E.M."/>
            <person name="Foster-Nyarko E."/>
            <person name="Jarju S."/>
            <person name="Secka A."/>
            <person name="Antonio M."/>
            <person name="Oren A."/>
            <person name="Chaudhuri R.R."/>
            <person name="La Ragione R."/>
            <person name="Hildebrand F."/>
            <person name="Pallen M.J."/>
        </authorList>
    </citation>
    <scope>NUCLEOTIDE SEQUENCE</scope>
    <source>
        <strain evidence="3">CHK197-8231</strain>
    </source>
</reference>
<evidence type="ECO:0000256" key="2">
    <source>
        <dbReference type="SAM" id="Phobius"/>
    </source>
</evidence>
<protein>
    <submittedName>
        <fullName evidence="3">Uncharacterized protein</fullName>
    </submittedName>
</protein>
<feature type="coiled-coil region" evidence="1">
    <location>
        <begin position="53"/>
        <end position="117"/>
    </location>
</feature>
<dbReference type="SUPFAM" id="SSF90257">
    <property type="entry name" value="Myosin rod fragments"/>
    <property type="match status" value="1"/>
</dbReference>
<dbReference type="EMBL" id="DVML01000041">
    <property type="protein sequence ID" value="HIU23292.1"/>
    <property type="molecule type" value="Genomic_DNA"/>
</dbReference>
<name>A0A9D1HWG4_9BACT</name>
<evidence type="ECO:0000313" key="3">
    <source>
        <dbReference type="EMBL" id="HIU23292.1"/>
    </source>
</evidence>
<proteinExistence type="predicted"/>
<organism evidence="3 4">
    <name type="scientific">Candidatus Fimihabitans intestinipullorum</name>
    <dbReference type="NCBI Taxonomy" id="2840820"/>
    <lineage>
        <taxon>Bacteria</taxon>
        <taxon>Bacillati</taxon>
        <taxon>Mycoplasmatota</taxon>
        <taxon>Mycoplasmatota incertae sedis</taxon>
        <taxon>Candidatus Fimihabitans</taxon>
    </lineage>
</organism>
<keyword evidence="2" id="KW-1133">Transmembrane helix</keyword>
<dbReference type="AlphaFoldDB" id="A0A9D1HWG4"/>
<evidence type="ECO:0000313" key="4">
    <source>
        <dbReference type="Proteomes" id="UP000824087"/>
    </source>
</evidence>
<feature type="transmembrane region" description="Helical" evidence="2">
    <location>
        <begin position="27"/>
        <end position="46"/>
    </location>
</feature>
<gene>
    <name evidence="3" type="ORF">IAD49_06925</name>
</gene>
<dbReference type="Proteomes" id="UP000824087">
    <property type="component" value="Unassembled WGS sequence"/>
</dbReference>
<keyword evidence="1" id="KW-0175">Coiled coil</keyword>
<comment type="caution">
    <text evidence="3">The sequence shown here is derived from an EMBL/GenBank/DDBJ whole genome shotgun (WGS) entry which is preliminary data.</text>
</comment>
<accession>A0A9D1HWG4</accession>
<keyword evidence="2" id="KW-0812">Transmembrane</keyword>
<sequence>MEKEKNKGNNKKNVIEKDVDIEQNKKLLIAMSVLVVIVIIILLLFYNNRGADYDNLYSNFKTLQDDYTELEEKYKEATGEEEINDLNSQKTDLQNDINELQKQKDKLSEEVITLKGQPISFPAGYFTAGDDFETGRYKIYDGNSNFVVYDLFGDLKVNIILGSDPRFDTSEYIYSFSKGDEIIADSSFKLVAVS</sequence>
<dbReference type="Gene3D" id="1.20.5.1700">
    <property type="match status" value="1"/>
</dbReference>
<evidence type="ECO:0000256" key="1">
    <source>
        <dbReference type="SAM" id="Coils"/>
    </source>
</evidence>